<organism evidence="1">
    <name type="scientific">uncultured Caudovirales phage</name>
    <dbReference type="NCBI Taxonomy" id="2100421"/>
    <lineage>
        <taxon>Viruses</taxon>
        <taxon>Duplodnaviria</taxon>
        <taxon>Heunggongvirae</taxon>
        <taxon>Uroviricota</taxon>
        <taxon>Caudoviricetes</taxon>
        <taxon>Peduoviridae</taxon>
        <taxon>Maltschvirus</taxon>
        <taxon>Maltschvirus maltsch</taxon>
    </lineage>
</organism>
<reference evidence="1" key="1">
    <citation type="submission" date="2020-04" db="EMBL/GenBank/DDBJ databases">
        <authorList>
            <person name="Chiriac C."/>
            <person name="Salcher M."/>
            <person name="Ghai R."/>
            <person name="Kavagutti S V."/>
        </authorList>
    </citation>
    <scope>NUCLEOTIDE SEQUENCE</scope>
</reference>
<gene>
    <name evidence="1" type="ORF">UFOVP836_4</name>
</gene>
<sequence length="60" mass="7261">MTRRALFFLAATEPDKPPPVSEQNMNRFAGLWNEYVERLKIGVIDLRQWRAVCREWERLR</sequence>
<name>A0A6J5PE99_9CAUD</name>
<proteinExistence type="predicted"/>
<dbReference type="EMBL" id="LR796794">
    <property type="protein sequence ID" value="CAB4165934.1"/>
    <property type="molecule type" value="Genomic_DNA"/>
</dbReference>
<protein>
    <submittedName>
        <fullName evidence="1">Uncharacterized protein</fullName>
    </submittedName>
</protein>
<evidence type="ECO:0000313" key="1">
    <source>
        <dbReference type="EMBL" id="CAB4165934.1"/>
    </source>
</evidence>
<accession>A0A6J5PE99</accession>